<proteinExistence type="inferred from homology"/>
<dbReference type="SUPFAM" id="SSF52467">
    <property type="entry name" value="DHS-like NAD/FAD-binding domain"/>
    <property type="match status" value="1"/>
</dbReference>
<name>A0A1I0C445_9FIRM</name>
<dbReference type="GO" id="GO:0033539">
    <property type="term" value="P:fatty acid beta-oxidation using acyl-CoA dehydrogenase"/>
    <property type="evidence" value="ECO:0007669"/>
    <property type="project" value="TreeGrafter"/>
</dbReference>
<sequence>MGKIAWLIVGDFGHICGMVSAARKAADVVRMVVIGSGQLAQAAASGGPDSLYWLDTGEKIPAEALAGQAAALIMQEKPEFLLCLDDPISRVVWARAAAALNAAAVGTCFDIACSGGVKQARRLVAEGKSVVLVETENVLAGIFDGDDTEADGSAAAINRIDVDEPKAAMKFAAQGSQTSFKKEGLKAAKRVVGVGYGVGSKAELEQVKEFAGHLGAEVGCSLPVAKQLHWFEEDRVVGITHNRIAPELYIALGISGQPQHMSGVRDAKVVVGINNDPEAAIFRKCDYGIIGDVGKLLPALLEKAGKL</sequence>
<dbReference type="Gene3D" id="3.40.50.620">
    <property type="entry name" value="HUPs"/>
    <property type="match status" value="1"/>
</dbReference>
<dbReference type="InterPro" id="IPR014731">
    <property type="entry name" value="ETF_asu_C"/>
</dbReference>
<dbReference type="PANTHER" id="PTHR43153">
    <property type="entry name" value="ELECTRON TRANSFER FLAVOPROTEIN ALPHA"/>
    <property type="match status" value="1"/>
</dbReference>
<reference evidence="5" key="1">
    <citation type="submission" date="2016-10" db="EMBL/GenBank/DDBJ databases">
        <authorList>
            <person name="Varghese N."/>
            <person name="Submissions S."/>
        </authorList>
    </citation>
    <scope>NUCLEOTIDE SEQUENCE [LARGE SCALE GENOMIC DNA]</scope>
    <source>
        <strain evidence="5">NLAE-zl-G277</strain>
    </source>
</reference>
<dbReference type="GO" id="GO:0009055">
    <property type="term" value="F:electron transfer activity"/>
    <property type="evidence" value="ECO:0007669"/>
    <property type="project" value="InterPro"/>
</dbReference>
<evidence type="ECO:0000313" key="5">
    <source>
        <dbReference type="Proteomes" id="UP000198508"/>
    </source>
</evidence>
<keyword evidence="5" id="KW-1185">Reference proteome</keyword>
<dbReference type="EMBL" id="FOIM01000002">
    <property type="protein sequence ID" value="SET14226.1"/>
    <property type="molecule type" value="Genomic_DNA"/>
</dbReference>
<dbReference type="Pfam" id="PF01012">
    <property type="entry name" value="ETF"/>
    <property type="match status" value="1"/>
</dbReference>
<dbReference type="SUPFAM" id="SSF52402">
    <property type="entry name" value="Adenine nucleotide alpha hydrolases-like"/>
    <property type="match status" value="1"/>
</dbReference>
<comment type="similarity">
    <text evidence="1">Belongs to the ETF alpha-subunit/FixB family.</text>
</comment>
<dbReference type="STRING" id="460384.SAMN05216313_102287"/>
<dbReference type="InterPro" id="IPR001308">
    <property type="entry name" value="ETF_a/FixB"/>
</dbReference>
<evidence type="ECO:0000259" key="2">
    <source>
        <dbReference type="Pfam" id="PF00766"/>
    </source>
</evidence>
<evidence type="ECO:0000256" key="1">
    <source>
        <dbReference type="ARBA" id="ARBA00005817"/>
    </source>
</evidence>
<organism evidence="4 5">
    <name type="scientific">Enterocloster lavalensis</name>
    <dbReference type="NCBI Taxonomy" id="460384"/>
    <lineage>
        <taxon>Bacteria</taxon>
        <taxon>Bacillati</taxon>
        <taxon>Bacillota</taxon>
        <taxon>Clostridia</taxon>
        <taxon>Lachnospirales</taxon>
        <taxon>Lachnospiraceae</taxon>
        <taxon>Enterocloster</taxon>
    </lineage>
</organism>
<dbReference type="PANTHER" id="PTHR43153:SF11">
    <property type="entry name" value="ELECTRON TRANSFER FLAVOPROTEIN, SUBUNIT ALPHA (ETFA)"/>
    <property type="match status" value="1"/>
</dbReference>
<accession>A0A1I0C445</accession>
<feature type="domain" description="Electron transfer flavoprotein alpha/beta-subunit N-terminal" evidence="3">
    <location>
        <begin position="18"/>
        <end position="130"/>
    </location>
</feature>
<dbReference type="AlphaFoldDB" id="A0A1I0C445"/>
<gene>
    <name evidence="4" type="ORF">SAMN05216313_102287</name>
</gene>
<dbReference type="InterPro" id="IPR029035">
    <property type="entry name" value="DHS-like_NAD/FAD-binding_dom"/>
</dbReference>
<protein>
    <submittedName>
        <fullName evidence="4">Electron transfer flavoprotein alpha subunit apoprotein</fullName>
    </submittedName>
</protein>
<dbReference type="Gene3D" id="3.40.50.1220">
    <property type="entry name" value="TPP-binding domain"/>
    <property type="match status" value="1"/>
</dbReference>
<dbReference type="Pfam" id="PF00766">
    <property type="entry name" value="ETF_alpha"/>
    <property type="match status" value="1"/>
</dbReference>
<evidence type="ECO:0000259" key="3">
    <source>
        <dbReference type="Pfam" id="PF01012"/>
    </source>
</evidence>
<dbReference type="RefSeq" id="WP_092360882.1">
    <property type="nucleotide sequence ID" value="NZ_CABJCG010000001.1"/>
</dbReference>
<dbReference type="GO" id="GO:0050660">
    <property type="term" value="F:flavin adenine dinucleotide binding"/>
    <property type="evidence" value="ECO:0007669"/>
    <property type="project" value="InterPro"/>
</dbReference>
<evidence type="ECO:0000313" key="4">
    <source>
        <dbReference type="EMBL" id="SET14226.1"/>
    </source>
</evidence>
<dbReference type="InterPro" id="IPR014730">
    <property type="entry name" value="ETF_a/b_N"/>
</dbReference>
<dbReference type="InterPro" id="IPR014729">
    <property type="entry name" value="Rossmann-like_a/b/a_fold"/>
</dbReference>
<dbReference type="Proteomes" id="UP000198508">
    <property type="component" value="Unassembled WGS sequence"/>
</dbReference>
<feature type="domain" description="Electron transfer flavoprotein alpha subunit C-terminal" evidence="2">
    <location>
        <begin position="185"/>
        <end position="265"/>
    </location>
</feature>